<comment type="cofactor">
    <cofactor evidence="1">
        <name>a divalent metal cation</name>
        <dbReference type="ChEBI" id="CHEBI:60240"/>
    </cofactor>
</comment>
<evidence type="ECO:0000313" key="9">
    <source>
        <dbReference type="Proteomes" id="UP001652621"/>
    </source>
</evidence>
<evidence type="ECO:0000256" key="2">
    <source>
        <dbReference type="ARBA" id="ARBA00004123"/>
    </source>
</evidence>
<dbReference type="Proteomes" id="UP001652621">
    <property type="component" value="Unplaced"/>
</dbReference>
<dbReference type="PANTHER" id="PTHR22930">
    <property type="match status" value="1"/>
</dbReference>
<evidence type="ECO:0000313" key="10">
    <source>
        <dbReference type="RefSeq" id="XP_058974719.1"/>
    </source>
</evidence>
<protein>
    <submittedName>
        <fullName evidence="10">Nuclease HARBI1</fullName>
    </submittedName>
</protein>
<dbReference type="InterPro" id="IPR027806">
    <property type="entry name" value="HARBI1_dom"/>
</dbReference>
<name>A0ABM3UMG5_MUSDO</name>
<evidence type="ECO:0000256" key="6">
    <source>
        <dbReference type="ARBA" id="ARBA00022801"/>
    </source>
</evidence>
<proteinExistence type="inferred from homology"/>
<comment type="similarity">
    <text evidence="3">Belongs to the HARBI1 family.</text>
</comment>
<comment type="subcellular location">
    <subcellularLocation>
        <location evidence="2">Nucleus</location>
    </subcellularLocation>
</comment>
<keyword evidence="4" id="KW-0540">Nuclease</keyword>
<feature type="domain" description="DDE Tnp4" evidence="8">
    <location>
        <begin position="46"/>
        <end position="167"/>
    </location>
</feature>
<evidence type="ECO:0000256" key="7">
    <source>
        <dbReference type="ARBA" id="ARBA00023242"/>
    </source>
</evidence>
<evidence type="ECO:0000256" key="1">
    <source>
        <dbReference type="ARBA" id="ARBA00001968"/>
    </source>
</evidence>
<organism evidence="9 10">
    <name type="scientific">Musca domestica</name>
    <name type="common">House fly</name>
    <dbReference type="NCBI Taxonomy" id="7370"/>
    <lineage>
        <taxon>Eukaryota</taxon>
        <taxon>Metazoa</taxon>
        <taxon>Ecdysozoa</taxon>
        <taxon>Arthropoda</taxon>
        <taxon>Hexapoda</taxon>
        <taxon>Insecta</taxon>
        <taxon>Pterygota</taxon>
        <taxon>Neoptera</taxon>
        <taxon>Endopterygota</taxon>
        <taxon>Diptera</taxon>
        <taxon>Brachycera</taxon>
        <taxon>Muscomorpha</taxon>
        <taxon>Muscoidea</taxon>
        <taxon>Muscidae</taxon>
        <taxon>Musca</taxon>
    </lineage>
</organism>
<dbReference type="PANTHER" id="PTHR22930:SF289">
    <property type="entry name" value="DDE TNP4 DOMAIN-CONTAINING PROTEIN-RELATED"/>
    <property type="match status" value="1"/>
</dbReference>
<keyword evidence="5" id="KW-0479">Metal-binding</keyword>
<gene>
    <name evidence="10" type="primary">LOC131800882</name>
</gene>
<reference evidence="10" key="1">
    <citation type="submission" date="2025-08" db="UniProtKB">
        <authorList>
            <consortium name="RefSeq"/>
        </authorList>
    </citation>
    <scope>IDENTIFICATION</scope>
    <source>
        <strain evidence="10">Aabys</strain>
        <tissue evidence="10">Whole body</tissue>
    </source>
</reference>
<dbReference type="Pfam" id="PF13359">
    <property type="entry name" value="DDE_Tnp_4"/>
    <property type="match status" value="1"/>
</dbReference>
<sequence length="167" mass="19183">MWIIISAIGAEICPHWIKLRMSSEEKRKSKLYFFENYEIPGIVGCIDGTHVRMVKPSEDESLFYNRKGTFSMNAMIVSKPTPFSLPGSCHDAFIWNLSGARQFFLNQYEDGDRNSWLLGDSGYGLELFLMTPYRDVSVGTKEHKFNKKHTLTRSIIERTIGVLKSSF</sequence>
<keyword evidence="7" id="KW-0539">Nucleus</keyword>
<dbReference type="InterPro" id="IPR045249">
    <property type="entry name" value="HARBI1-like"/>
</dbReference>
<accession>A0ABM3UMG5</accession>
<evidence type="ECO:0000256" key="5">
    <source>
        <dbReference type="ARBA" id="ARBA00022723"/>
    </source>
</evidence>
<keyword evidence="9" id="KW-1185">Reference proteome</keyword>
<dbReference type="GeneID" id="131800882"/>
<evidence type="ECO:0000256" key="3">
    <source>
        <dbReference type="ARBA" id="ARBA00006958"/>
    </source>
</evidence>
<evidence type="ECO:0000256" key="4">
    <source>
        <dbReference type="ARBA" id="ARBA00022722"/>
    </source>
</evidence>
<evidence type="ECO:0000259" key="8">
    <source>
        <dbReference type="Pfam" id="PF13359"/>
    </source>
</evidence>
<dbReference type="RefSeq" id="XP_058974719.1">
    <property type="nucleotide sequence ID" value="XM_059118736.1"/>
</dbReference>
<keyword evidence="6" id="KW-0378">Hydrolase</keyword>